<dbReference type="GO" id="GO:0008168">
    <property type="term" value="F:methyltransferase activity"/>
    <property type="evidence" value="ECO:0007669"/>
    <property type="project" value="UniProtKB-KW"/>
</dbReference>
<dbReference type="Proteomes" id="UP000008701">
    <property type="component" value="Chromosome"/>
</dbReference>
<dbReference type="KEGG" id="cph:Cpha266_2382"/>
<dbReference type="GO" id="GO:0032259">
    <property type="term" value="P:methylation"/>
    <property type="evidence" value="ECO:0007669"/>
    <property type="project" value="UniProtKB-KW"/>
</dbReference>
<accession>A1BIZ3</accession>
<sequence length="439" mass="50210">MNSSEQLSFRFLGNFFHGVPQLHAEWSLRVRLSAIEERRRITFWAAPDSALNDEAGFRSVEQLLREIAAPESVCERQKRLAPDCLWQGFATSPGTPDQKHVLYLHHRDRKTGKVHYDAVKWGPDGSVELSCYEFSFFPCTPDGRKPADHIHPDLSGVFDCLLEDSLLQSISGFWLRHRYSKTDRVDLAFPWHPPLRKILNALKRFMPAAAFDALKSYQFHPIRHVAFSTTYETEPSMTVYFSAPLSGDWPPDFTSFQDAIRISGTALHHAIEKRFLEHIPPAALTPNTCLEKFYNTSSVETWQRVLGTTMHYHFGIFCHEEQEGSLNCSSDEPFDRAVTELFEFIPYGSSIYDVGCGWGGPARLLSREHGCHVLSCTISETQYRYLSASGLRVRYGDAETTLPPGIFDCMLLIESFEHMRDKVRLLHILRLFGKKLVML</sequence>
<keyword evidence="5" id="KW-0443">Lipid metabolism</keyword>
<evidence type="ECO:0000256" key="2">
    <source>
        <dbReference type="ARBA" id="ARBA00022603"/>
    </source>
</evidence>
<dbReference type="OrthoDB" id="9789123at2"/>
<gene>
    <name evidence="6" type="ordered locus">Cpha266_2382</name>
</gene>
<evidence type="ECO:0000256" key="4">
    <source>
        <dbReference type="ARBA" id="ARBA00022691"/>
    </source>
</evidence>
<reference evidence="6 7" key="1">
    <citation type="submission" date="2006-12" db="EMBL/GenBank/DDBJ databases">
        <title>Complete sequence of Chlorobium phaeobacteroides DSM 266.</title>
        <authorList>
            <consortium name="US DOE Joint Genome Institute"/>
            <person name="Copeland A."/>
            <person name="Lucas S."/>
            <person name="Lapidus A."/>
            <person name="Barry K."/>
            <person name="Detter J.C."/>
            <person name="Glavina del Rio T."/>
            <person name="Hammon N."/>
            <person name="Israni S."/>
            <person name="Pitluck S."/>
            <person name="Goltsman E."/>
            <person name="Schmutz J."/>
            <person name="Larimer F."/>
            <person name="Land M."/>
            <person name="Hauser L."/>
            <person name="Mikhailova N."/>
            <person name="Li T."/>
            <person name="Overmann J."/>
            <person name="Bryant D.A."/>
            <person name="Richardson P."/>
        </authorList>
    </citation>
    <scope>NUCLEOTIDE SEQUENCE [LARGE SCALE GENOMIC DNA]</scope>
    <source>
        <strain evidence="6 7">DSM 266</strain>
    </source>
</reference>
<keyword evidence="2" id="KW-0489">Methyltransferase</keyword>
<evidence type="ECO:0008006" key="8">
    <source>
        <dbReference type="Google" id="ProtNLM"/>
    </source>
</evidence>
<dbReference type="GO" id="GO:0006629">
    <property type="term" value="P:lipid metabolic process"/>
    <property type="evidence" value="ECO:0007669"/>
    <property type="project" value="UniProtKB-KW"/>
</dbReference>
<dbReference type="STRING" id="290317.Cpha266_2382"/>
<dbReference type="AlphaFoldDB" id="A1BIZ3"/>
<dbReference type="EMBL" id="CP000492">
    <property type="protein sequence ID" value="ABL66370.1"/>
    <property type="molecule type" value="Genomic_DNA"/>
</dbReference>
<evidence type="ECO:0000256" key="3">
    <source>
        <dbReference type="ARBA" id="ARBA00022679"/>
    </source>
</evidence>
<dbReference type="PANTHER" id="PTHR43667:SF1">
    <property type="entry name" value="CYCLOPROPANE-FATTY-ACYL-PHOSPHOLIPID SYNTHASE"/>
    <property type="match status" value="1"/>
</dbReference>
<evidence type="ECO:0000313" key="7">
    <source>
        <dbReference type="Proteomes" id="UP000008701"/>
    </source>
</evidence>
<evidence type="ECO:0000313" key="6">
    <source>
        <dbReference type="EMBL" id="ABL66370.1"/>
    </source>
</evidence>
<keyword evidence="7" id="KW-1185">Reference proteome</keyword>
<dbReference type="PANTHER" id="PTHR43667">
    <property type="entry name" value="CYCLOPROPANE-FATTY-ACYL-PHOSPHOLIPID SYNTHASE"/>
    <property type="match status" value="1"/>
</dbReference>
<keyword evidence="4" id="KW-0949">S-adenosyl-L-methionine</keyword>
<comment type="similarity">
    <text evidence="1">Belongs to the CFA/CMAS family.</text>
</comment>
<dbReference type="eggNOG" id="COG2230">
    <property type="taxonomic scope" value="Bacteria"/>
</dbReference>
<protein>
    <recommendedName>
        <fullName evidence="8">Cyclopropane-fatty-acyl-phospholipid synthase</fullName>
    </recommendedName>
</protein>
<dbReference type="CDD" id="cd02440">
    <property type="entry name" value="AdoMet_MTases"/>
    <property type="match status" value="1"/>
</dbReference>
<keyword evidence="3" id="KW-0808">Transferase</keyword>
<dbReference type="Gene3D" id="3.40.50.150">
    <property type="entry name" value="Vaccinia Virus protein VP39"/>
    <property type="match status" value="1"/>
</dbReference>
<dbReference type="Pfam" id="PF02353">
    <property type="entry name" value="CMAS"/>
    <property type="match status" value="1"/>
</dbReference>
<proteinExistence type="inferred from homology"/>
<name>A1BIZ3_CHLPD</name>
<evidence type="ECO:0000256" key="1">
    <source>
        <dbReference type="ARBA" id="ARBA00010815"/>
    </source>
</evidence>
<dbReference type="HOGENOM" id="CLU_033628_0_0_10"/>
<dbReference type="InterPro" id="IPR050723">
    <property type="entry name" value="CFA/CMAS"/>
</dbReference>
<dbReference type="RefSeq" id="WP_011746155.1">
    <property type="nucleotide sequence ID" value="NC_008639.1"/>
</dbReference>
<organism evidence="6 7">
    <name type="scientific">Chlorobium phaeobacteroides (strain DSM 266 / SMG 266 / 2430)</name>
    <dbReference type="NCBI Taxonomy" id="290317"/>
    <lineage>
        <taxon>Bacteria</taxon>
        <taxon>Pseudomonadati</taxon>
        <taxon>Chlorobiota</taxon>
        <taxon>Chlorobiia</taxon>
        <taxon>Chlorobiales</taxon>
        <taxon>Chlorobiaceae</taxon>
        <taxon>Chlorobium/Pelodictyon group</taxon>
        <taxon>Chlorobium</taxon>
    </lineage>
</organism>
<dbReference type="SUPFAM" id="SSF53335">
    <property type="entry name" value="S-adenosyl-L-methionine-dependent methyltransferases"/>
    <property type="match status" value="1"/>
</dbReference>
<dbReference type="InterPro" id="IPR029063">
    <property type="entry name" value="SAM-dependent_MTases_sf"/>
</dbReference>
<evidence type="ECO:0000256" key="5">
    <source>
        <dbReference type="ARBA" id="ARBA00023098"/>
    </source>
</evidence>